<comment type="caution">
    <text evidence="15">The sequence shown here is derived from an EMBL/GenBank/DDBJ whole genome shotgun (WGS) entry which is preliminary data.</text>
</comment>
<dbReference type="CDD" id="cd09862">
    <property type="entry name" value="PIN_Rrp44-like"/>
    <property type="match status" value="1"/>
</dbReference>
<comment type="similarity">
    <text evidence="3 12">Belongs to the RNR ribonuclease family.</text>
</comment>
<evidence type="ECO:0000256" key="8">
    <source>
        <dbReference type="ARBA" id="ARBA00022839"/>
    </source>
</evidence>
<dbReference type="Gene3D" id="2.40.50.700">
    <property type="match status" value="1"/>
</dbReference>
<dbReference type="Pfam" id="PF17215">
    <property type="entry name" value="Rrp44_S1"/>
    <property type="match status" value="1"/>
</dbReference>
<sequence length="1064" mass="119981">MATPSVGWCLDAQFHATKRGRVIQTVRERYLRDDIPCCISSCIPCSSIDSRNRRLALSSHPNNNEYLMPSIRVILSQMDLIEHSTKKNLGFECFKDLIILESVWQAVKKADIGLWHRLRALTTNQDRHFIYFANEYHHECFMPTNVEPGQDTKEAELNRQNKAVVKACQWYNQHLEIIESKQVNPKIVILVQDQQEMELMKALGAPHVTMIESAITRVKNSCPELLDLVSNAVLPLHELGVDTKRNKTLYSQHVNMSDMLTGIKNRRYFQGILRLQDNQREANVIISLPAKVNGEQGKGTRIPIFIDGKKNMNRAIDGDTVAIELLPRKEWTKASDKFIPEEMPSVNSEQKSEPDGLENDSDEEGCEAAVEEPTLPMEQADVVELSQKFDLSSMKPCGRVIGIVKRDSRNFCGSLEPNQSATRSTSFLFIPMDRKIPKIRIKTCQAQTLMDQRLLVSMDSWPADSKYPLGHYVKTLGKINDKETETKVLLLTHDIASDEFSEEVMRCLPPENWKITNENSKGRVDLRHLPIMSIDPPNCKDIDDALHACRLDNGNYQVGVHIADVTHFIPSGNALDNEAVSRGTSTYLVDRRLDMLPSLLTTKLCSLTSIEDHFAFSVLWELRLTEFDVEIVNVEFCKSIIRSCASLSYQEAQIFLDDPSIDDLSSAGTRALDLQKSYAEGDTSSKSAVIGGGIKTLHVIAKHLKKKRMEAGALTLASPEVRFVLDAETQNPLDVQMYALRDTNALVEEFMLLANITVAKKIVRHFPSFSLLRRHPAPSTRQFDVLCSQAKAIGIELHVNSSKQLQQSLDLSAKRAASTNKQKNHLDKLLRIMCTRCMMPARYFSSGEMTPAEFHHYGLAAPIYTHFTSPIRRYADVVVHRLLAAAIGIAPVPADLEDKSKLQDLAEHLNRKHHAAQMAGRASVTLHTILYFAQNPTVTGGVITRVKKNGIGVLLPQFGIEGTILFKEDTKSEMESVLQTVVTFDADRHTLWINEMQESSDQSIERSLQVFDTVDINVFVSTYNTRQRLKMSILPMNSLNAKRSSLPVSDKEQRPMQRRKITSQ</sequence>
<dbReference type="GO" id="GO:0000175">
    <property type="term" value="F:3'-5'-RNA exonuclease activity"/>
    <property type="evidence" value="ECO:0007669"/>
    <property type="project" value="TreeGrafter"/>
</dbReference>
<dbReference type="PANTHER" id="PTHR23355:SF35">
    <property type="entry name" value="EXOSOME COMPLEX EXONUCLEASE RRP44"/>
    <property type="match status" value="1"/>
</dbReference>
<keyword evidence="6" id="KW-0378">Hydrolase</keyword>
<evidence type="ECO:0000256" key="6">
    <source>
        <dbReference type="ARBA" id="ARBA00022801"/>
    </source>
</evidence>
<feature type="compositionally biased region" description="Acidic residues" evidence="13">
    <location>
        <begin position="355"/>
        <end position="368"/>
    </location>
</feature>
<feature type="region of interest" description="Disordered" evidence="13">
    <location>
        <begin position="336"/>
        <end position="368"/>
    </location>
</feature>
<dbReference type="InParanoid" id="A0A024GMB7"/>
<dbReference type="GO" id="GO:0003723">
    <property type="term" value="F:RNA binding"/>
    <property type="evidence" value="ECO:0007669"/>
    <property type="project" value="UniProtKB-KW"/>
</dbReference>
<keyword evidence="16" id="KW-1185">Reference proteome</keyword>
<dbReference type="InterPro" id="IPR012340">
    <property type="entry name" value="NA-bd_OB-fold"/>
</dbReference>
<dbReference type="InterPro" id="IPR033770">
    <property type="entry name" value="RRP44_S1"/>
</dbReference>
<dbReference type="InterPro" id="IPR041505">
    <property type="entry name" value="Dis3_CSD2"/>
</dbReference>
<evidence type="ECO:0000256" key="10">
    <source>
        <dbReference type="ARBA" id="ARBA00022884"/>
    </source>
</evidence>
<accession>A0A024GMB7</accession>
<evidence type="ECO:0000313" key="16">
    <source>
        <dbReference type="Proteomes" id="UP000053237"/>
    </source>
</evidence>
<evidence type="ECO:0000256" key="9">
    <source>
        <dbReference type="ARBA" id="ARBA00022842"/>
    </source>
</evidence>
<feature type="region of interest" description="Disordered" evidence="13">
    <location>
        <begin position="1042"/>
        <end position="1064"/>
    </location>
</feature>
<dbReference type="FunCoup" id="A0A024GMB7">
    <property type="interactions" value="495"/>
</dbReference>
<dbReference type="InterPro" id="IPR050180">
    <property type="entry name" value="RNR_Ribonuclease"/>
</dbReference>
<name>A0A024GMB7_9STRA</name>
<keyword evidence="7" id="KW-0271">Exosome</keyword>
<evidence type="ECO:0000259" key="14">
    <source>
        <dbReference type="SMART" id="SM00955"/>
    </source>
</evidence>
<dbReference type="Proteomes" id="UP000053237">
    <property type="component" value="Unassembled WGS sequence"/>
</dbReference>
<dbReference type="InterPro" id="IPR001900">
    <property type="entry name" value="RNase_II/R"/>
</dbReference>
<dbReference type="Pfam" id="PF17216">
    <property type="entry name" value="Rrp44_CSD1"/>
    <property type="match status" value="1"/>
</dbReference>
<evidence type="ECO:0000256" key="1">
    <source>
        <dbReference type="ARBA" id="ARBA00001946"/>
    </source>
</evidence>
<dbReference type="GO" id="GO:0071031">
    <property type="term" value="P:nuclear mRNA surveillance of mRNA 3'-end processing"/>
    <property type="evidence" value="ECO:0007669"/>
    <property type="project" value="TreeGrafter"/>
</dbReference>
<dbReference type="Gene3D" id="2.40.50.690">
    <property type="match status" value="1"/>
</dbReference>
<keyword evidence="9" id="KW-0460">Magnesium</keyword>
<dbReference type="GO" id="GO:0000177">
    <property type="term" value="C:cytoplasmic exosome (RNase complex)"/>
    <property type="evidence" value="ECO:0007669"/>
    <property type="project" value="TreeGrafter"/>
</dbReference>
<dbReference type="STRING" id="65357.A0A024GMB7"/>
<dbReference type="Gene3D" id="2.40.50.140">
    <property type="entry name" value="Nucleic acid-binding proteins"/>
    <property type="match status" value="1"/>
</dbReference>
<dbReference type="GO" id="GO:0004519">
    <property type="term" value="F:endonuclease activity"/>
    <property type="evidence" value="ECO:0007669"/>
    <property type="project" value="TreeGrafter"/>
</dbReference>
<feature type="domain" description="RNB" evidence="14">
    <location>
        <begin position="523"/>
        <end position="889"/>
    </location>
</feature>
<keyword evidence="10" id="KW-0694">RNA-binding</keyword>
<evidence type="ECO:0000256" key="2">
    <source>
        <dbReference type="ARBA" id="ARBA00004123"/>
    </source>
</evidence>
<organism evidence="15 16">
    <name type="scientific">Albugo candida</name>
    <dbReference type="NCBI Taxonomy" id="65357"/>
    <lineage>
        <taxon>Eukaryota</taxon>
        <taxon>Sar</taxon>
        <taxon>Stramenopiles</taxon>
        <taxon>Oomycota</taxon>
        <taxon>Peronosporomycetes</taxon>
        <taxon>Albuginales</taxon>
        <taxon>Albuginaceae</taxon>
        <taxon>Albugo</taxon>
    </lineage>
</organism>
<evidence type="ECO:0000256" key="3">
    <source>
        <dbReference type="ARBA" id="ARBA00005785"/>
    </source>
</evidence>
<evidence type="ECO:0000256" key="11">
    <source>
        <dbReference type="ARBA" id="ARBA00023242"/>
    </source>
</evidence>
<evidence type="ECO:0000313" key="15">
    <source>
        <dbReference type="EMBL" id="CCI47878.1"/>
    </source>
</evidence>
<protein>
    <recommendedName>
        <fullName evidence="14">RNB domain-containing protein</fullName>
    </recommendedName>
</protein>
<evidence type="ECO:0000256" key="7">
    <source>
        <dbReference type="ARBA" id="ARBA00022835"/>
    </source>
</evidence>
<evidence type="ECO:0000256" key="13">
    <source>
        <dbReference type="SAM" id="MobiDB-lite"/>
    </source>
</evidence>
<dbReference type="InterPro" id="IPR022966">
    <property type="entry name" value="RNase_II/R_CS"/>
</dbReference>
<comment type="cofactor">
    <cofactor evidence="1">
        <name>Mg(2+)</name>
        <dbReference type="ChEBI" id="CHEBI:18420"/>
    </cofactor>
</comment>
<dbReference type="InterPro" id="IPR033771">
    <property type="entry name" value="Rrp44_CSD1"/>
</dbReference>
<keyword evidence="4" id="KW-0698">rRNA processing</keyword>
<dbReference type="GO" id="GO:0016075">
    <property type="term" value="P:rRNA catabolic process"/>
    <property type="evidence" value="ECO:0007669"/>
    <property type="project" value="TreeGrafter"/>
</dbReference>
<dbReference type="Pfam" id="PF17849">
    <property type="entry name" value="OB_Dis3"/>
    <property type="match status" value="1"/>
</dbReference>
<dbReference type="AlphaFoldDB" id="A0A024GMB7"/>
<dbReference type="GO" id="GO:0000176">
    <property type="term" value="C:nuclear exosome (RNase complex)"/>
    <property type="evidence" value="ECO:0007669"/>
    <property type="project" value="TreeGrafter"/>
</dbReference>
<dbReference type="SUPFAM" id="SSF50249">
    <property type="entry name" value="Nucleic acid-binding proteins"/>
    <property type="match status" value="3"/>
</dbReference>
<evidence type="ECO:0000256" key="4">
    <source>
        <dbReference type="ARBA" id="ARBA00022552"/>
    </source>
</evidence>
<keyword evidence="5" id="KW-0540">Nuclease</keyword>
<proteinExistence type="inferred from homology"/>
<dbReference type="PANTHER" id="PTHR23355">
    <property type="entry name" value="RIBONUCLEASE"/>
    <property type="match status" value="1"/>
</dbReference>
<evidence type="ECO:0000256" key="5">
    <source>
        <dbReference type="ARBA" id="ARBA00022722"/>
    </source>
</evidence>
<dbReference type="EMBL" id="CAIX01000190">
    <property type="protein sequence ID" value="CCI47878.1"/>
    <property type="molecule type" value="Genomic_DNA"/>
</dbReference>
<dbReference type="PROSITE" id="PS01175">
    <property type="entry name" value="RIBONUCLEASE_II"/>
    <property type="match status" value="1"/>
</dbReference>
<dbReference type="Pfam" id="PF00773">
    <property type="entry name" value="RNB"/>
    <property type="match status" value="1"/>
</dbReference>
<gene>
    <name evidence="15" type="ORF">BN9_088970</name>
</gene>
<dbReference type="Gene3D" id="3.40.50.1010">
    <property type="entry name" value="5'-nuclease"/>
    <property type="match status" value="1"/>
</dbReference>
<keyword evidence="11" id="KW-0539">Nucleus</keyword>
<dbReference type="FunFam" id="2.40.50.700:FF:000004">
    <property type="entry name" value="Exosome complex exonuclease RRP44 homolog A"/>
    <property type="match status" value="1"/>
</dbReference>
<evidence type="ECO:0000256" key="12">
    <source>
        <dbReference type="RuleBase" id="RU003901"/>
    </source>
</evidence>
<dbReference type="GO" id="GO:0006364">
    <property type="term" value="P:rRNA processing"/>
    <property type="evidence" value="ECO:0007669"/>
    <property type="project" value="UniProtKB-KW"/>
</dbReference>
<comment type="subcellular location">
    <subcellularLocation>
        <location evidence="2">Nucleus</location>
    </subcellularLocation>
</comment>
<dbReference type="OrthoDB" id="372421at2759"/>
<dbReference type="SMART" id="SM00955">
    <property type="entry name" value="RNB"/>
    <property type="match status" value="1"/>
</dbReference>
<keyword evidence="8" id="KW-0269">Exonuclease</keyword>
<reference evidence="15 16" key="1">
    <citation type="submission" date="2012-05" db="EMBL/GenBank/DDBJ databases">
        <title>Recombination and specialization in a pathogen metapopulation.</title>
        <authorList>
            <person name="Gardiner A."/>
            <person name="Kemen E."/>
            <person name="Schultz-Larsen T."/>
            <person name="MacLean D."/>
            <person name="Van Oosterhout C."/>
            <person name="Jones J.D.G."/>
        </authorList>
    </citation>
    <scope>NUCLEOTIDE SEQUENCE [LARGE SCALE GENOMIC DNA]</scope>
    <source>
        <strain evidence="15 16">Ac Nc2</strain>
    </source>
</reference>